<gene>
    <name evidence="6" type="ORF">SAMN02745885_01298</name>
</gene>
<accession>A0A1T4PJI8</accession>
<dbReference type="InterPro" id="IPR001789">
    <property type="entry name" value="Sig_transdc_resp-reg_receiver"/>
</dbReference>
<feature type="modified residue" description="4-aspartylphosphate" evidence="4">
    <location>
        <position position="54"/>
    </location>
</feature>
<evidence type="ECO:0000256" key="4">
    <source>
        <dbReference type="PROSITE-ProRule" id="PRU00169"/>
    </source>
</evidence>
<dbReference type="InterPro" id="IPR050595">
    <property type="entry name" value="Bact_response_regulator"/>
</dbReference>
<dbReference type="Pfam" id="PF00072">
    <property type="entry name" value="Response_reg"/>
    <property type="match status" value="1"/>
</dbReference>
<protein>
    <recommendedName>
        <fullName evidence="1">Stage 0 sporulation protein A homolog</fullName>
    </recommendedName>
</protein>
<keyword evidence="2 4" id="KW-0597">Phosphoprotein</keyword>
<dbReference type="EMBL" id="FUXM01000012">
    <property type="protein sequence ID" value="SJZ91639.1"/>
    <property type="molecule type" value="Genomic_DNA"/>
</dbReference>
<dbReference type="PANTHER" id="PTHR44591:SF3">
    <property type="entry name" value="RESPONSE REGULATORY DOMAIN-CONTAINING PROTEIN"/>
    <property type="match status" value="1"/>
</dbReference>
<dbReference type="InterPro" id="IPR011006">
    <property type="entry name" value="CheY-like_superfamily"/>
</dbReference>
<organism evidence="6 7">
    <name type="scientific">Carboxydocella sporoproducens DSM 16521</name>
    <dbReference type="NCBI Taxonomy" id="1121270"/>
    <lineage>
        <taxon>Bacteria</taxon>
        <taxon>Bacillati</taxon>
        <taxon>Bacillota</taxon>
        <taxon>Clostridia</taxon>
        <taxon>Eubacteriales</taxon>
        <taxon>Clostridiales Family XVI. Incertae Sedis</taxon>
        <taxon>Carboxydocella</taxon>
    </lineage>
</organism>
<evidence type="ECO:0000256" key="1">
    <source>
        <dbReference type="ARBA" id="ARBA00018672"/>
    </source>
</evidence>
<proteinExistence type="predicted"/>
<evidence type="ECO:0000256" key="2">
    <source>
        <dbReference type="ARBA" id="ARBA00022553"/>
    </source>
</evidence>
<dbReference type="Proteomes" id="UP000189933">
    <property type="component" value="Unassembled WGS sequence"/>
</dbReference>
<dbReference type="PANTHER" id="PTHR44591">
    <property type="entry name" value="STRESS RESPONSE REGULATOR PROTEIN 1"/>
    <property type="match status" value="1"/>
</dbReference>
<sequence>MAEKKILIVDDQVGIRMLMREALKDLTSQLEMAASGQEAIEKFLSFQPDIMLIDLKMPGMNGLEVLEALQDKREKCRIILMTAYGELDVMSQVPKIGIDEYLTKPFDINELRQIITRYL</sequence>
<evidence type="ECO:0000256" key="3">
    <source>
        <dbReference type="ARBA" id="ARBA00024867"/>
    </source>
</evidence>
<dbReference type="AlphaFoldDB" id="A0A1T4PJI8"/>
<dbReference type="SMART" id="SM00448">
    <property type="entry name" value="REC"/>
    <property type="match status" value="1"/>
</dbReference>
<dbReference type="OrthoDB" id="9808843at2"/>
<evidence type="ECO:0000313" key="7">
    <source>
        <dbReference type="Proteomes" id="UP000189933"/>
    </source>
</evidence>
<dbReference type="RefSeq" id="WP_078665378.1">
    <property type="nucleotide sequence ID" value="NZ_FUXM01000012.1"/>
</dbReference>
<evidence type="ECO:0000313" key="6">
    <source>
        <dbReference type="EMBL" id="SJZ91639.1"/>
    </source>
</evidence>
<name>A0A1T4PJI8_9FIRM</name>
<comment type="function">
    <text evidence="3">May play the central regulatory role in sporulation. It may be an element of the effector pathway responsible for the activation of sporulation genes in response to nutritional stress. Spo0A may act in concert with spo0H (a sigma factor) to control the expression of some genes that are critical to the sporulation process.</text>
</comment>
<keyword evidence="7" id="KW-1185">Reference proteome</keyword>
<dbReference type="GO" id="GO:0000160">
    <property type="term" value="P:phosphorelay signal transduction system"/>
    <property type="evidence" value="ECO:0007669"/>
    <property type="project" value="InterPro"/>
</dbReference>
<dbReference type="Gene3D" id="3.40.50.2300">
    <property type="match status" value="1"/>
</dbReference>
<evidence type="ECO:0000259" key="5">
    <source>
        <dbReference type="PROSITE" id="PS50110"/>
    </source>
</evidence>
<feature type="domain" description="Response regulatory" evidence="5">
    <location>
        <begin position="5"/>
        <end position="119"/>
    </location>
</feature>
<reference evidence="7" key="1">
    <citation type="submission" date="2017-02" db="EMBL/GenBank/DDBJ databases">
        <authorList>
            <person name="Varghese N."/>
            <person name="Submissions S."/>
        </authorList>
    </citation>
    <scope>NUCLEOTIDE SEQUENCE [LARGE SCALE GENOMIC DNA]</scope>
    <source>
        <strain evidence="7">DSM 16521</strain>
    </source>
</reference>
<dbReference type="PROSITE" id="PS50110">
    <property type="entry name" value="RESPONSE_REGULATORY"/>
    <property type="match status" value="1"/>
</dbReference>
<dbReference type="SUPFAM" id="SSF52172">
    <property type="entry name" value="CheY-like"/>
    <property type="match status" value="1"/>
</dbReference>
<dbReference type="CDD" id="cd00156">
    <property type="entry name" value="REC"/>
    <property type="match status" value="1"/>
</dbReference>